<feature type="domain" description="UspA" evidence="2">
    <location>
        <begin position="11"/>
        <end position="144"/>
    </location>
</feature>
<feature type="domain" description="UspA" evidence="2">
    <location>
        <begin position="154"/>
        <end position="289"/>
    </location>
</feature>
<dbReference type="PRINTS" id="PR01438">
    <property type="entry name" value="UNVRSLSTRESS"/>
</dbReference>
<dbReference type="OrthoDB" id="6174426at2"/>
<dbReference type="InterPro" id="IPR006016">
    <property type="entry name" value="UspA"/>
</dbReference>
<dbReference type="Pfam" id="PF00582">
    <property type="entry name" value="Usp"/>
    <property type="match status" value="2"/>
</dbReference>
<protein>
    <submittedName>
        <fullName evidence="3">Nucleotide-binding universal stress UspA family protein</fullName>
    </submittedName>
</protein>
<dbReference type="Gene3D" id="3.40.50.620">
    <property type="entry name" value="HUPs"/>
    <property type="match status" value="2"/>
</dbReference>
<dbReference type="InterPro" id="IPR014729">
    <property type="entry name" value="Rossmann-like_a/b/a_fold"/>
</dbReference>
<sequence length="295" mass="30914">MDALDVPAGAVVVGVDGSARAGRALELATHEAARRGTGLHVVYAFPWLATAHGWEFAPEADALETAGRVVADAVDRASAMRADLTVTGQVVVDDPAVVLVEASDRASLVVVVGARGLGPVAGQLLGSVSQKVAAHARGPVLVVREEAVEDGGPVAVGADPAGETPEVMESAFEEAVRRRTGVRVVLATERESVPPAYADDQVLDLLREATTQTRQRTSAEVRAWAARYPGVPVEEVFVHQHPVEALVQVAGRASVVVVGSRGRRGLRGVRLGSVARGVLHRAPLVLVVRVHQERV</sequence>
<dbReference type="SUPFAM" id="SSF52402">
    <property type="entry name" value="Adenine nucleotide alpha hydrolases-like"/>
    <property type="match status" value="2"/>
</dbReference>
<dbReference type="AlphaFoldDB" id="A0A2A9EG87"/>
<comment type="caution">
    <text evidence="3">The sequence shown here is derived from an EMBL/GenBank/DDBJ whole genome shotgun (WGS) entry which is preliminary data.</text>
</comment>
<accession>A0A2A9EG87</accession>
<evidence type="ECO:0000313" key="3">
    <source>
        <dbReference type="EMBL" id="PFG38077.1"/>
    </source>
</evidence>
<dbReference type="InterPro" id="IPR006015">
    <property type="entry name" value="Universal_stress_UspA"/>
</dbReference>
<name>A0A2A9EG87_9MICO</name>
<organism evidence="3 4">
    <name type="scientific">Georgenia soli</name>
    <dbReference type="NCBI Taxonomy" id="638953"/>
    <lineage>
        <taxon>Bacteria</taxon>
        <taxon>Bacillati</taxon>
        <taxon>Actinomycetota</taxon>
        <taxon>Actinomycetes</taxon>
        <taxon>Micrococcales</taxon>
        <taxon>Bogoriellaceae</taxon>
        <taxon>Georgenia</taxon>
    </lineage>
</organism>
<evidence type="ECO:0000256" key="1">
    <source>
        <dbReference type="ARBA" id="ARBA00008791"/>
    </source>
</evidence>
<evidence type="ECO:0000259" key="2">
    <source>
        <dbReference type="Pfam" id="PF00582"/>
    </source>
</evidence>
<dbReference type="PANTHER" id="PTHR31964">
    <property type="entry name" value="ADENINE NUCLEOTIDE ALPHA HYDROLASES-LIKE SUPERFAMILY PROTEIN"/>
    <property type="match status" value="1"/>
</dbReference>
<reference evidence="3 4" key="1">
    <citation type="submission" date="2017-10" db="EMBL/GenBank/DDBJ databases">
        <title>Sequencing the genomes of 1000 actinobacteria strains.</title>
        <authorList>
            <person name="Klenk H.-P."/>
        </authorList>
    </citation>
    <scope>NUCLEOTIDE SEQUENCE [LARGE SCALE GENOMIC DNA]</scope>
    <source>
        <strain evidence="3 4">DSM 21838</strain>
    </source>
</reference>
<proteinExistence type="inferred from homology"/>
<evidence type="ECO:0000313" key="4">
    <source>
        <dbReference type="Proteomes" id="UP000222106"/>
    </source>
</evidence>
<dbReference type="PANTHER" id="PTHR31964:SF113">
    <property type="entry name" value="USPA DOMAIN-CONTAINING PROTEIN"/>
    <property type="match status" value="1"/>
</dbReference>
<keyword evidence="4" id="KW-1185">Reference proteome</keyword>
<comment type="similarity">
    <text evidence="1">Belongs to the universal stress protein A family.</text>
</comment>
<dbReference type="EMBL" id="PDJI01000004">
    <property type="protein sequence ID" value="PFG38077.1"/>
    <property type="molecule type" value="Genomic_DNA"/>
</dbReference>
<dbReference type="Proteomes" id="UP000222106">
    <property type="component" value="Unassembled WGS sequence"/>
</dbReference>
<gene>
    <name evidence="3" type="ORF">ATJ97_0547</name>
</gene>
<dbReference type="RefSeq" id="WP_098482416.1">
    <property type="nucleotide sequence ID" value="NZ_PDJI01000004.1"/>
</dbReference>